<dbReference type="InterPro" id="IPR037208">
    <property type="entry name" value="Spo0E-like_sf"/>
</dbReference>
<dbReference type="Proteomes" id="UP000256519">
    <property type="component" value="Unassembled WGS sequence"/>
</dbReference>
<accession>A0A3D8WZT3</accession>
<dbReference type="SUPFAM" id="SSF140500">
    <property type="entry name" value="BAS1536-like"/>
    <property type="match status" value="1"/>
</dbReference>
<dbReference type="InterPro" id="IPR018540">
    <property type="entry name" value="Spo0E-like"/>
</dbReference>
<dbReference type="EMBL" id="PQWM01000021">
    <property type="protein sequence ID" value="RDZ12448.1"/>
    <property type="molecule type" value="Genomic_DNA"/>
</dbReference>
<sequence>MQVDKGVLKQTLLIEIEKAKENMIQVAQEEGIASESTLQVSESIDQLLNELHKVSLTK</sequence>
<dbReference type="AlphaFoldDB" id="A0A3D8WZT3"/>
<organism evidence="1 2">
    <name type="scientific">Priestia megaterium</name>
    <name type="common">Bacillus megaterium</name>
    <dbReference type="NCBI Taxonomy" id="1404"/>
    <lineage>
        <taxon>Bacteria</taxon>
        <taxon>Bacillati</taxon>
        <taxon>Bacillota</taxon>
        <taxon>Bacilli</taxon>
        <taxon>Bacillales</taxon>
        <taxon>Bacillaceae</taxon>
        <taxon>Priestia</taxon>
    </lineage>
</organism>
<reference evidence="1" key="1">
    <citation type="journal article" date="2018" name="Appl. Environ. Microbiol.">
        <title>Antimicrobial susceptibility testing and tentative epidemiological cut-off values of five Bacillus species relevant for use as animal feed additives or for plant protection.</title>
        <authorList>
            <person name="Agerso Y."/>
            <person name="Stuer-Lauridsen B."/>
            <person name="Bjerre K."/>
            <person name="Jensen M.G."/>
            <person name="Johansen E."/>
            <person name="Bennedsen M."/>
            <person name="Brockmann E."/>
            <person name="Nielsen B."/>
        </authorList>
    </citation>
    <scope>NUCLEOTIDE SEQUENCE [LARGE SCALE GENOMIC DNA]</scope>
    <source>
        <strain evidence="1">CHCC20162</strain>
    </source>
</reference>
<dbReference type="Gene3D" id="4.10.280.10">
    <property type="entry name" value="Helix-loop-helix DNA-binding domain"/>
    <property type="match status" value="1"/>
</dbReference>
<dbReference type="GO" id="GO:0046983">
    <property type="term" value="F:protein dimerization activity"/>
    <property type="evidence" value="ECO:0007669"/>
    <property type="project" value="InterPro"/>
</dbReference>
<name>A0A3D8WZT3_PRIMG</name>
<proteinExistence type="predicted"/>
<evidence type="ECO:0000313" key="2">
    <source>
        <dbReference type="Proteomes" id="UP000256519"/>
    </source>
</evidence>
<dbReference type="InterPro" id="IPR036638">
    <property type="entry name" value="HLH_DNA-bd_sf"/>
</dbReference>
<comment type="caution">
    <text evidence="1">The sequence shown here is derived from an EMBL/GenBank/DDBJ whole genome shotgun (WGS) entry which is preliminary data.</text>
</comment>
<dbReference type="GO" id="GO:0043937">
    <property type="term" value="P:regulation of sporulation"/>
    <property type="evidence" value="ECO:0007669"/>
    <property type="project" value="InterPro"/>
</dbReference>
<protein>
    <submittedName>
        <fullName evidence="1">Spo0E family sporulation regulatory protein-aspartic acid phosphatase</fullName>
    </submittedName>
</protein>
<evidence type="ECO:0000313" key="1">
    <source>
        <dbReference type="EMBL" id="RDZ12448.1"/>
    </source>
</evidence>
<dbReference type="Pfam" id="PF09388">
    <property type="entry name" value="SpoOE-like"/>
    <property type="match status" value="1"/>
</dbReference>
<gene>
    <name evidence="1" type="ORF">C3744_17760</name>
</gene>